<reference evidence="2 3" key="1">
    <citation type="journal article" date="2023" name="IMA Fungus">
        <title>Comparative genomic study of the Penicillium genus elucidates a diverse pangenome and 15 lateral gene transfer events.</title>
        <authorList>
            <person name="Petersen C."/>
            <person name="Sorensen T."/>
            <person name="Nielsen M.R."/>
            <person name="Sondergaard T.E."/>
            <person name="Sorensen J.L."/>
            <person name="Fitzpatrick D.A."/>
            <person name="Frisvad J.C."/>
            <person name="Nielsen K.L."/>
        </authorList>
    </citation>
    <scope>NUCLEOTIDE SEQUENCE [LARGE SCALE GENOMIC DNA]</scope>
    <source>
        <strain evidence="2 3">IBT 3361</strain>
    </source>
</reference>
<accession>A0ABQ8WEW2</accession>
<sequence>MAAMEVLLPVHGSHKRRTSGYEEIDDLTLRRLLVEVNFALRSIEFELSVREIEPSARSTTTTKSTSENTLVKPPYLKSQKAKERMTRREDKLSVIYGKIQNTADKIKRNGLSNFAVVPGIRKSAAVDRGAPYYNRNQCECCNPKS</sequence>
<evidence type="ECO:0000256" key="1">
    <source>
        <dbReference type="SAM" id="MobiDB-lite"/>
    </source>
</evidence>
<evidence type="ECO:0000313" key="3">
    <source>
        <dbReference type="Proteomes" id="UP001220256"/>
    </source>
</evidence>
<feature type="region of interest" description="Disordered" evidence="1">
    <location>
        <begin position="54"/>
        <end position="84"/>
    </location>
</feature>
<organism evidence="2 3">
    <name type="scientific">Penicillium chrysogenum</name>
    <name type="common">Penicillium notatum</name>
    <dbReference type="NCBI Taxonomy" id="5076"/>
    <lineage>
        <taxon>Eukaryota</taxon>
        <taxon>Fungi</taxon>
        <taxon>Dikarya</taxon>
        <taxon>Ascomycota</taxon>
        <taxon>Pezizomycotina</taxon>
        <taxon>Eurotiomycetes</taxon>
        <taxon>Eurotiomycetidae</taxon>
        <taxon>Eurotiales</taxon>
        <taxon>Aspergillaceae</taxon>
        <taxon>Penicillium</taxon>
        <taxon>Penicillium chrysogenum species complex</taxon>
    </lineage>
</organism>
<keyword evidence="3" id="KW-1185">Reference proteome</keyword>
<name>A0ABQ8WEW2_PENCH</name>
<protein>
    <submittedName>
        <fullName evidence="2">Uncharacterized protein</fullName>
    </submittedName>
</protein>
<proteinExistence type="predicted"/>
<comment type="caution">
    <text evidence="2">The sequence shown here is derived from an EMBL/GenBank/DDBJ whole genome shotgun (WGS) entry which is preliminary data.</text>
</comment>
<evidence type="ECO:0000313" key="2">
    <source>
        <dbReference type="EMBL" id="KAJ5264839.1"/>
    </source>
</evidence>
<dbReference type="Proteomes" id="UP001220256">
    <property type="component" value="Unassembled WGS sequence"/>
</dbReference>
<gene>
    <name evidence="2" type="ORF">N7505_007632</name>
</gene>
<dbReference type="EMBL" id="JAPVEB010000004">
    <property type="protein sequence ID" value="KAJ5264839.1"/>
    <property type="molecule type" value="Genomic_DNA"/>
</dbReference>